<evidence type="ECO:0000313" key="2">
    <source>
        <dbReference type="EMBL" id="KAI3435816.1"/>
    </source>
</evidence>
<evidence type="ECO:0000313" key="3">
    <source>
        <dbReference type="Proteomes" id="UP001055712"/>
    </source>
</evidence>
<proteinExistence type="predicted"/>
<feature type="region of interest" description="Disordered" evidence="1">
    <location>
        <begin position="86"/>
        <end position="121"/>
    </location>
</feature>
<dbReference type="Proteomes" id="UP001055712">
    <property type="component" value="Unassembled WGS sequence"/>
</dbReference>
<sequence length="121" mass="13105">MEGADGAHVQAQEVAASHQAACSLFTDVQHLTGQAAEYLALLSGHADAADAQKLRTAALKIRLAELSRDRRSREAAMAAVMEAKQKELDRLLQNEQDHQQASVPPHDMMQSPFNTPISTTS</sequence>
<name>A0A9D4TVK6_CHLVU</name>
<dbReference type="Pfam" id="PF14931">
    <property type="entry name" value="IFT20"/>
    <property type="match status" value="1"/>
</dbReference>
<dbReference type="InterPro" id="IPR028172">
    <property type="entry name" value="FT20"/>
</dbReference>
<organism evidence="2 3">
    <name type="scientific">Chlorella vulgaris</name>
    <name type="common">Green alga</name>
    <dbReference type="NCBI Taxonomy" id="3077"/>
    <lineage>
        <taxon>Eukaryota</taxon>
        <taxon>Viridiplantae</taxon>
        <taxon>Chlorophyta</taxon>
        <taxon>core chlorophytes</taxon>
        <taxon>Trebouxiophyceae</taxon>
        <taxon>Chlorellales</taxon>
        <taxon>Chlorellaceae</taxon>
        <taxon>Chlorella clade</taxon>
        <taxon>Chlorella</taxon>
    </lineage>
</organism>
<dbReference type="OrthoDB" id="10500961at2759"/>
<dbReference type="AlphaFoldDB" id="A0A9D4TVK6"/>
<dbReference type="EMBL" id="SIDB01000002">
    <property type="protein sequence ID" value="KAI3435816.1"/>
    <property type="molecule type" value="Genomic_DNA"/>
</dbReference>
<accession>A0A9D4TVK6</accession>
<feature type="compositionally biased region" description="Basic and acidic residues" evidence="1">
    <location>
        <begin position="86"/>
        <end position="98"/>
    </location>
</feature>
<reference evidence="2" key="2">
    <citation type="submission" date="2020-11" db="EMBL/GenBank/DDBJ databases">
        <authorList>
            <person name="Cecchin M."/>
            <person name="Marcolungo L."/>
            <person name="Rossato M."/>
            <person name="Girolomoni L."/>
            <person name="Cosentino E."/>
            <person name="Cuine S."/>
            <person name="Li-Beisson Y."/>
            <person name="Delledonne M."/>
            <person name="Ballottari M."/>
        </authorList>
    </citation>
    <scope>NUCLEOTIDE SEQUENCE</scope>
    <source>
        <strain evidence="2">211/11P</strain>
        <tissue evidence="2">Whole cell</tissue>
    </source>
</reference>
<protein>
    <submittedName>
        <fullName evidence="2">Uncharacterized protein</fullName>
    </submittedName>
</protein>
<keyword evidence="3" id="KW-1185">Reference proteome</keyword>
<comment type="caution">
    <text evidence="2">The sequence shown here is derived from an EMBL/GenBank/DDBJ whole genome shotgun (WGS) entry which is preliminary data.</text>
</comment>
<evidence type="ECO:0000256" key="1">
    <source>
        <dbReference type="SAM" id="MobiDB-lite"/>
    </source>
</evidence>
<gene>
    <name evidence="2" type="ORF">D9Q98_001874</name>
</gene>
<reference evidence="2" key="1">
    <citation type="journal article" date="2019" name="Plant J.">
        <title>Chlorella vulgaris genome assembly and annotation reveals the molecular basis for metabolic acclimation to high light conditions.</title>
        <authorList>
            <person name="Cecchin M."/>
            <person name="Marcolungo L."/>
            <person name="Rossato M."/>
            <person name="Girolomoni L."/>
            <person name="Cosentino E."/>
            <person name="Cuine S."/>
            <person name="Li-Beisson Y."/>
            <person name="Delledonne M."/>
            <person name="Ballottari M."/>
        </authorList>
    </citation>
    <scope>NUCLEOTIDE SEQUENCE</scope>
    <source>
        <strain evidence="2">211/11P</strain>
    </source>
</reference>
<feature type="compositionally biased region" description="Polar residues" evidence="1">
    <location>
        <begin position="111"/>
        <end position="121"/>
    </location>
</feature>